<protein>
    <recommendedName>
        <fullName evidence="1">Secretion system C-terminal sorting domain-containing protein</fullName>
    </recommendedName>
</protein>
<accession>A0A1F7FL45</accession>
<comment type="caution">
    <text evidence="2">The sequence shown here is derived from an EMBL/GenBank/DDBJ whole genome shotgun (WGS) entry which is preliminary data.</text>
</comment>
<dbReference type="Gene3D" id="2.60.40.680">
    <property type="match status" value="1"/>
</dbReference>
<dbReference type="AlphaFoldDB" id="A0A1F7FL45"/>
<dbReference type="EMBL" id="MFYX01000007">
    <property type="protein sequence ID" value="OGK07439.1"/>
    <property type="molecule type" value="Genomic_DNA"/>
</dbReference>
<evidence type="ECO:0000313" key="3">
    <source>
        <dbReference type="Proteomes" id="UP000179243"/>
    </source>
</evidence>
<reference evidence="2 3" key="1">
    <citation type="journal article" date="2016" name="Nat. Commun.">
        <title>Thousands of microbial genomes shed light on interconnected biogeochemical processes in an aquifer system.</title>
        <authorList>
            <person name="Anantharaman K."/>
            <person name="Brown C.T."/>
            <person name="Hug L.A."/>
            <person name="Sharon I."/>
            <person name="Castelle C.J."/>
            <person name="Probst A.J."/>
            <person name="Thomas B.C."/>
            <person name="Singh A."/>
            <person name="Wilkins M.J."/>
            <person name="Karaoz U."/>
            <person name="Brodie E.L."/>
            <person name="Williams K.H."/>
            <person name="Hubbard S.S."/>
            <person name="Banfield J.F."/>
        </authorList>
    </citation>
    <scope>NUCLEOTIDE SEQUENCE [LARGE SCALE GENOMIC DNA]</scope>
</reference>
<evidence type="ECO:0000259" key="1">
    <source>
        <dbReference type="Pfam" id="PF18962"/>
    </source>
</evidence>
<name>A0A1F7FL45_UNCRA</name>
<feature type="domain" description="Secretion system C-terminal sorting" evidence="1">
    <location>
        <begin position="170"/>
        <end position="242"/>
    </location>
</feature>
<sequence length="244" mass="26721">MIKKIGTFVLACAWIFTYSAEIELVPDSLEYGFNSGFRHDLSLSESEVLRGFYLELYYDTSLILIDSIVKAPALSGFMNYKIEKTNGRIIVASVQRGIGSINFSGNAFSIFGTTRSTEGVLQYTAAINRVNLIDAQNSQIPCTFTIPAISINPGSMAEKYAGASSLGMAISPNPVNGPMTISFNTLDKVSTVKVFDIQGKMIETIDARKKQYVNGNVSAYSSGCYFAVAEANQKQFIKSFIVRR</sequence>
<evidence type="ECO:0000313" key="2">
    <source>
        <dbReference type="EMBL" id="OGK07439.1"/>
    </source>
</evidence>
<dbReference type="Proteomes" id="UP000179243">
    <property type="component" value="Unassembled WGS sequence"/>
</dbReference>
<proteinExistence type="predicted"/>
<gene>
    <name evidence="2" type="ORF">A2519_11110</name>
</gene>
<dbReference type="Pfam" id="PF18962">
    <property type="entry name" value="Por_Secre_tail"/>
    <property type="match status" value="1"/>
</dbReference>
<organism evidence="2 3">
    <name type="scientific">Candidatus Raymondbacteria bacterium RIFOXYD12_FULL_49_13</name>
    <dbReference type="NCBI Taxonomy" id="1817890"/>
    <lineage>
        <taxon>Bacteria</taxon>
        <taxon>Raymondiibacteriota</taxon>
    </lineage>
</organism>
<dbReference type="InterPro" id="IPR026444">
    <property type="entry name" value="Secre_tail"/>
</dbReference>
<dbReference type="NCBIfam" id="TIGR04183">
    <property type="entry name" value="Por_Secre_tail"/>
    <property type="match status" value="1"/>
</dbReference>